<gene>
    <name evidence="2" type="ORF">VTK73DRAFT_725</name>
</gene>
<feature type="compositionally biased region" description="Low complexity" evidence="1">
    <location>
        <begin position="133"/>
        <end position="145"/>
    </location>
</feature>
<dbReference type="EMBL" id="JAZHXJ010001158">
    <property type="protein sequence ID" value="KAL1845289.1"/>
    <property type="molecule type" value="Genomic_DNA"/>
</dbReference>
<feature type="compositionally biased region" description="Basic and acidic residues" evidence="1">
    <location>
        <begin position="221"/>
        <end position="234"/>
    </location>
</feature>
<evidence type="ECO:0000256" key="1">
    <source>
        <dbReference type="SAM" id="MobiDB-lite"/>
    </source>
</evidence>
<dbReference type="Proteomes" id="UP001586593">
    <property type="component" value="Unassembled WGS sequence"/>
</dbReference>
<feature type="compositionally biased region" description="Polar residues" evidence="1">
    <location>
        <begin position="391"/>
        <end position="402"/>
    </location>
</feature>
<reference evidence="2 3" key="1">
    <citation type="journal article" date="2024" name="Commun. Biol.">
        <title>Comparative genomic analysis of thermophilic fungi reveals convergent evolutionary adaptations and gene losses.</title>
        <authorList>
            <person name="Steindorff A.S."/>
            <person name="Aguilar-Pontes M.V."/>
            <person name="Robinson A.J."/>
            <person name="Andreopoulos B."/>
            <person name="LaButti K."/>
            <person name="Kuo A."/>
            <person name="Mondo S."/>
            <person name="Riley R."/>
            <person name="Otillar R."/>
            <person name="Haridas S."/>
            <person name="Lipzen A."/>
            <person name="Grimwood J."/>
            <person name="Schmutz J."/>
            <person name="Clum A."/>
            <person name="Reid I.D."/>
            <person name="Moisan M.C."/>
            <person name="Butler G."/>
            <person name="Nguyen T.T.M."/>
            <person name="Dewar K."/>
            <person name="Conant G."/>
            <person name="Drula E."/>
            <person name="Henrissat B."/>
            <person name="Hansel C."/>
            <person name="Singer S."/>
            <person name="Hutchinson M.I."/>
            <person name="de Vries R.P."/>
            <person name="Natvig D.O."/>
            <person name="Powell A.J."/>
            <person name="Tsang A."/>
            <person name="Grigoriev I.V."/>
        </authorList>
    </citation>
    <scope>NUCLEOTIDE SEQUENCE [LARGE SCALE GENOMIC DNA]</scope>
    <source>
        <strain evidence="2 3">ATCC 24622</strain>
    </source>
</reference>
<feature type="region of interest" description="Disordered" evidence="1">
    <location>
        <begin position="191"/>
        <end position="234"/>
    </location>
</feature>
<accession>A0ABR3VUF0</accession>
<proteinExistence type="predicted"/>
<feature type="compositionally biased region" description="Polar residues" evidence="1">
    <location>
        <begin position="118"/>
        <end position="131"/>
    </location>
</feature>
<feature type="region of interest" description="Disordered" evidence="1">
    <location>
        <begin position="1"/>
        <end position="162"/>
    </location>
</feature>
<protein>
    <submittedName>
        <fullName evidence="2">Uncharacterized protein</fullName>
    </submittedName>
</protein>
<feature type="compositionally biased region" description="Basic residues" evidence="1">
    <location>
        <begin position="1"/>
        <end position="10"/>
    </location>
</feature>
<sequence>MPSQKSHPKGSTHPSAQHKREPTYGTRFCQVGRDSTGSARPTGFKAPHPTREMAPLSSPPVSSRGRTLRKTWKRAQLDELTRKRRPLAPGTGTRKTRTSPPRAGTHGFQKESYVHGGSTASNRMSSSTTLREPSPAVAAPANRRAPSPEPKRPTRPASYDTDWPPESGQVFCVNHFLQVCRKMWLDTEAASLPGTDSTKGRVTPPDTSLRLKPQAMPCENPSERKTEGGIGPCKREGSGVPIVLPGPGDSARGAAQVCRTAQCLPVDAPSTLPPAIDTGRASQTQKKGPADRRVQFYHYLIHNFAGTAKEIMLTRWKSALCGDSMNEDSPMPSDVDLGHSRQARAGSRTTWYTDVRSTAPSAEREERLVRLREEIQQALGRLRAREYNLQGSCGSSHLPQQSSKRRRSVATNSRTKGAVDGPACSTTPCIFRLAADPLQCRCCPASAAGASGHERPPRRYASLAETDETIGDECHSHRGPTPLPFFTKLAIKCGMDSDQARNMTLDECAKWLDQHGSVVRKSGGAKFLVDDCGLEPKIVIVEMKGRMG</sequence>
<evidence type="ECO:0000313" key="2">
    <source>
        <dbReference type="EMBL" id="KAL1845289.1"/>
    </source>
</evidence>
<name>A0ABR3VUF0_9PEZI</name>
<evidence type="ECO:0000313" key="3">
    <source>
        <dbReference type="Proteomes" id="UP001586593"/>
    </source>
</evidence>
<keyword evidence="3" id="KW-1185">Reference proteome</keyword>
<feature type="region of interest" description="Disordered" evidence="1">
    <location>
        <begin position="391"/>
        <end position="418"/>
    </location>
</feature>
<comment type="caution">
    <text evidence="2">The sequence shown here is derived from an EMBL/GenBank/DDBJ whole genome shotgun (WGS) entry which is preliminary data.</text>
</comment>
<organism evidence="2 3">
    <name type="scientific">Phialemonium thermophilum</name>
    <dbReference type="NCBI Taxonomy" id="223376"/>
    <lineage>
        <taxon>Eukaryota</taxon>
        <taxon>Fungi</taxon>
        <taxon>Dikarya</taxon>
        <taxon>Ascomycota</taxon>
        <taxon>Pezizomycotina</taxon>
        <taxon>Sordariomycetes</taxon>
        <taxon>Sordariomycetidae</taxon>
        <taxon>Cephalothecales</taxon>
        <taxon>Cephalothecaceae</taxon>
        <taxon>Phialemonium</taxon>
    </lineage>
</organism>